<evidence type="ECO:0000313" key="1">
    <source>
        <dbReference type="Proteomes" id="UP000036681"/>
    </source>
</evidence>
<reference evidence="2" key="1">
    <citation type="submission" date="2017-02" db="UniProtKB">
        <authorList>
            <consortium name="WormBaseParasite"/>
        </authorList>
    </citation>
    <scope>IDENTIFICATION</scope>
</reference>
<keyword evidence="1" id="KW-1185">Reference proteome</keyword>
<sequence length="82" mass="8845">MGICGIMNSGPTSEWSHGVMLMLHKPAPVIIRVAVDMWSPACVQIVATLHANAGINVTVYSAIMQEERGFDSMRKSKSACVI</sequence>
<dbReference type="Proteomes" id="UP000036681">
    <property type="component" value="Unplaced"/>
</dbReference>
<dbReference type="AlphaFoldDB" id="A0A0M3I013"/>
<proteinExistence type="predicted"/>
<evidence type="ECO:0000313" key="2">
    <source>
        <dbReference type="WBParaSite" id="ALUE_0000938301-mRNA-1"/>
    </source>
</evidence>
<dbReference type="WBParaSite" id="ALUE_0000938301-mRNA-1">
    <property type="protein sequence ID" value="ALUE_0000938301-mRNA-1"/>
    <property type="gene ID" value="ALUE_0000938301"/>
</dbReference>
<organism evidence="1 2">
    <name type="scientific">Ascaris lumbricoides</name>
    <name type="common">Giant roundworm</name>
    <dbReference type="NCBI Taxonomy" id="6252"/>
    <lineage>
        <taxon>Eukaryota</taxon>
        <taxon>Metazoa</taxon>
        <taxon>Ecdysozoa</taxon>
        <taxon>Nematoda</taxon>
        <taxon>Chromadorea</taxon>
        <taxon>Rhabditida</taxon>
        <taxon>Spirurina</taxon>
        <taxon>Ascaridomorpha</taxon>
        <taxon>Ascaridoidea</taxon>
        <taxon>Ascarididae</taxon>
        <taxon>Ascaris</taxon>
    </lineage>
</organism>
<accession>A0A0M3I013</accession>
<protein>
    <submittedName>
        <fullName evidence="2">Thioredoxin-like_fold domain-containing protein</fullName>
    </submittedName>
</protein>
<name>A0A0M3I013_ASCLU</name>